<evidence type="ECO:0000256" key="1">
    <source>
        <dbReference type="SAM" id="Phobius"/>
    </source>
</evidence>
<sequence>MDEERKLGLYLLIIGILCVIGMIIYNGLIVYILYVIAIPSLLYGIGSFLIPKTRRKGAGKLPFRGY</sequence>
<feature type="transmembrane region" description="Helical" evidence="1">
    <location>
        <begin position="7"/>
        <end position="25"/>
    </location>
</feature>
<name>A0A8D6PYQ0_9EURY</name>
<keyword evidence="1" id="KW-0472">Membrane</keyword>
<keyword evidence="3" id="KW-1185">Reference proteome</keyword>
<dbReference type="KEGG" id="mesg:MLAUSG7_0657"/>
<dbReference type="RefSeq" id="WP_214400513.1">
    <property type="nucleotide sequence ID" value="NZ_LR792632.1"/>
</dbReference>
<organism evidence="2 3">
    <name type="scientific">Methanocaldococcus lauensis</name>
    <dbReference type="NCBI Taxonomy" id="2546128"/>
    <lineage>
        <taxon>Archaea</taxon>
        <taxon>Methanobacteriati</taxon>
        <taxon>Methanobacteriota</taxon>
        <taxon>Methanomada group</taxon>
        <taxon>Methanococci</taxon>
        <taxon>Methanococcales</taxon>
        <taxon>Methanocaldococcaceae</taxon>
        <taxon>Methanocaldococcus</taxon>
    </lineage>
</organism>
<evidence type="ECO:0000313" key="3">
    <source>
        <dbReference type="Proteomes" id="UP000679213"/>
    </source>
</evidence>
<dbReference type="AlphaFoldDB" id="A0A8D6PYQ0"/>
<protein>
    <submittedName>
        <fullName evidence="2">Uncharacterized protein</fullName>
    </submittedName>
</protein>
<keyword evidence="1" id="KW-1133">Transmembrane helix</keyword>
<gene>
    <name evidence="2" type="ORF">MLAUSG7_0657</name>
</gene>
<keyword evidence="1" id="KW-0812">Transmembrane</keyword>
<feature type="transmembrane region" description="Helical" evidence="1">
    <location>
        <begin position="31"/>
        <end position="50"/>
    </location>
</feature>
<proteinExistence type="predicted"/>
<evidence type="ECO:0000313" key="2">
    <source>
        <dbReference type="EMBL" id="CAB3288299.1"/>
    </source>
</evidence>
<dbReference type="Proteomes" id="UP000679213">
    <property type="component" value="Chromosome I"/>
</dbReference>
<dbReference type="EMBL" id="LR792632">
    <property type="protein sequence ID" value="CAB3288299.1"/>
    <property type="molecule type" value="Genomic_DNA"/>
</dbReference>
<dbReference type="GeneID" id="65883461"/>
<accession>A0A8D6PYQ0</accession>
<reference evidence="2 3" key="1">
    <citation type="submission" date="2020-04" db="EMBL/GenBank/DDBJ databases">
        <authorList>
            <consortium name="Genoscope - CEA"/>
            <person name="William W."/>
        </authorList>
    </citation>
    <scope>NUCLEOTIDE SEQUENCE [LARGE SCALE GENOMIC DNA]</scope>
    <source>
        <strain evidence="2 3">SG7</strain>
    </source>
</reference>